<accession>A0A2K3QI61</accession>
<proteinExistence type="predicted"/>
<dbReference type="Proteomes" id="UP000236621">
    <property type="component" value="Unassembled WGS sequence"/>
</dbReference>
<dbReference type="EMBL" id="NRSZ01000445">
    <property type="protein sequence ID" value="PNY27226.1"/>
    <property type="molecule type" value="Genomic_DNA"/>
</dbReference>
<name>A0A2K3QI61_9HYPO</name>
<keyword evidence="3" id="KW-1185">Reference proteome</keyword>
<dbReference type="AlphaFoldDB" id="A0A2K3QI61"/>
<reference evidence="2 3" key="1">
    <citation type="submission" date="2017-08" db="EMBL/GenBank/DDBJ databases">
        <title>Harnessing the power of phylogenomics to disentangle the directionality and signatures of interkingdom host jumping in the parasitic fungal genus Tolypocladium.</title>
        <authorList>
            <person name="Quandt C.A."/>
            <person name="Patterson W."/>
            <person name="Spatafora J.W."/>
        </authorList>
    </citation>
    <scope>NUCLEOTIDE SEQUENCE [LARGE SCALE GENOMIC DNA]</scope>
    <source>
        <strain evidence="2 3">CBS 113982</strain>
    </source>
</reference>
<comment type="caution">
    <text evidence="2">The sequence shown here is derived from an EMBL/GenBank/DDBJ whole genome shotgun (WGS) entry which is preliminary data.</text>
</comment>
<evidence type="ECO:0000313" key="3">
    <source>
        <dbReference type="Proteomes" id="UP000236621"/>
    </source>
</evidence>
<evidence type="ECO:0000313" key="2">
    <source>
        <dbReference type="EMBL" id="PNY27226.1"/>
    </source>
</evidence>
<organism evidence="2 3">
    <name type="scientific">Tolypocladium capitatum</name>
    <dbReference type="NCBI Taxonomy" id="45235"/>
    <lineage>
        <taxon>Eukaryota</taxon>
        <taxon>Fungi</taxon>
        <taxon>Dikarya</taxon>
        <taxon>Ascomycota</taxon>
        <taxon>Pezizomycotina</taxon>
        <taxon>Sordariomycetes</taxon>
        <taxon>Hypocreomycetidae</taxon>
        <taxon>Hypocreales</taxon>
        <taxon>Ophiocordycipitaceae</taxon>
        <taxon>Tolypocladium</taxon>
    </lineage>
</organism>
<sequence length="96" mass="10202">MDSATRALLDDGGRVPKVLRAGLLALTWPDAGSQQGLRRPSPALPPPVPQRSTSAEGPRADHGPKAAIFAPDRSRPMASSQNRDYYDAVAPNLYPA</sequence>
<protein>
    <submittedName>
        <fullName evidence="2">Uncharacterized protein</fullName>
    </submittedName>
</protein>
<feature type="region of interest" description="Disordered" evidence="1">
    <location>
        <begin position="29"/>
        <end position="96"/>
    </location>
</feature>
<gene>
    <name evidence="2" type="ORF">TCAP_02836</name>
</gene>
<dbReference type="OrthoDB" id="6703404at2759"/>
<evidence type="ECO:0000256" key="1">
    <source>
        <dbReference type="SAM" id="MobiDB-lite"/>
    </source>
</evidence>